<dbReference type="Pfam" id="PF13622">
    <property type="entry name" value="4HBT_3"/>
    <property type="match status" value="1"/>
</dbReference>
<dbReference type="SUPFAM" id="SSF54637">
    <property type="entry name" value="Thioesterase/thiol ester dehydrase-isomerase"/>
    <property type="match status" value="2"/>
</dbReference>
<keyword evidence="7" id="KW-1185">Reference proteome</keyword>
<evidence type="ECO:0000313" key="3">
    <source>
        <dbReference type="EMBL" id="KAB2584788.1"/>
    </source>
</evidence>
<organism evidence="4 7">
    <name type="scientific">Rhodococcus erythropolis</name>
    <name type="common">Arthrobacter picolinophilus</name>
    <dbReference type="NCBI Taxonomy" id="1833"/>
    <lineage>
        <taxon>Bacteria</taxon>
        <taxon>Bacillati</taxon>
        <taxon>Actinomycetota</taxon>
        <taxon>Actinomycetes</taxon>
        <taxon>Mycobacteriales</taxon>
        <taxon>Nocardiaceae</taxon>
        <taxon>Rhodococcus</taxon>
        <taxon>Rhodococcus erythropolis group</taxon>
    </lineage>
</organism>
<dbReference type="EMBL" id="MRBO01000401">
    <property type="protein sequence ID" value="KAB2584788.1"/>
    <property type="molecule type" value="Genomic_DNA"/>
</dbReference>
<dbReference type="KEGG" id="reb:XU06_18025"/>
<dbReference type="PANTHER" id="PTHR38110:SF1">
    <property type="entry name" value="THIOESTERASE DOMAIN-CONTAINING PROTEIN"/>
    <property type="match status" value="1"/>
</dbReference>
<dbReference type="InterPro" id="IPR049450">
    <property type="entry name" value="ACOT8-like_C"/>
</dbReference>
<dbReference type="PANTHER" id="PTHR38110">
    <property type="entry name" value="CHROMOSOME 23, WHOLE GENOME SHOTGUN SEQUENCE"/>
    <property type="match status" value="1"/>
</dbReference>
<protein>
    <submittedName>
        <fullName evidence="3">Acyl-CoA thioesterase</fullName>
    </submittedName>
    <submittedName>
        <fullName evidence="4">Thioesterase family protein</fullName>
    </submittedName>
</protein>
<evidence type="ECO:0000313" key="7">
    <source>
        <dbReference type="Proteomes" id="UP000627573"/>
    </source>
</evidence>
<dbReference type="InterPro" id="IPR042171">
    <property type="entry name" value="Acyl-CoA_hotdog"/>
</dbReference>
<accession>A0A0C3A6D6</accession>
<evidence type="ECO:0000313" key="4">
    <source>
        <dbReference type="EMBL" id="MBH5142202.1"/>
    </source>
</evidence>
<dbReference type="Proteomes" id="UP000325576">
    <property type="component" value="Unassembled WGS sequence"/>
</dbReference>
<dbReference type="AlphaFoldDB" id="A0A0C3A6D6"/>
<reference evidence="5" key="3">
    <citation type="submission" date="2023-08" db="EMBL/GenBank/DDBJ databases">
        <title>Isolation and Characterization of Rhodococcus erythropolis MGMM8.</title>
        <authorList>
            <person name="Diabankana R.G.C."/>
            <person name="Afordoanyi D.M."/>
            <person name="Validov S.Z."/>
        </authorList>
    </citation>
    <scope>NUCLEOTIDE SEQUENCE</scope>
    <source>
        <strain evidence="5">MGMM8</strain>
    </source>
</reference>
<sequence>MTETVAPPHPFDTAVGLTPLTAGLSTGETNPAYNNMVGPFGGVTAATLLESVLKHPERLGDPLSLTVNFAGPITEGAFEISARPVRTNRSTQHWSIELSQDGTVATTATAVFGTRRETWSSTEITMPEVPSAENVALLPFPEFIAWAQNYEMRFVEGAIPDLESGEHPDSTTTLWVRDQPARALDFTSLTALCDVFFPRVFLRRGKMAPAGTVSMTIYFHADAQTLTEQADNSVLGTARTQRFGNGYFDQSAEIWGSDGALLATTHQLVYFKD</sequence>
<dbReference type="Proteomes" id="UP001230933">
    <property type="component" value="Chromosome"/>
</dbReference>
<dbReference type="EMBL" id="JAECSB010000027">
    <property type="protein sequence ID" value="MBH5142202.1"/>
    <property type="molecule type" value="Genomic_DNA"/>
</dbReference>
<reference evidence="4 7" key="2">
    <citation type="submission" date="2020-12" db="EMBL/GenBank/DDBJ databases">
        <title>Draft genome sequence of furan degrading bacterial strain FUR100.</title>
        <authorList>
            <person name="Woiski C."/>
        </authorList>
    </citation>
    <scope>NUCLEOTIDE SEQUENCE [LARGE SCALE GENOMIC DNA]</scope>
    <source>
        <strain evidence="4 7">FUR100</strain>
    </source>
</reference>
<dbReference type="InterPro" id="IPR029069">
    <property type="entry name" value="HotDog_dom_sf"/>
</dbReference>
<feature type="domain" description="Acyl-CoA thioesterase-like N-terminal HotDog" evidence="1">
    <location>
        <begin position="34"/>
        <end position="113"/>
    </location>
</feature>
<dbReference type="RefSeq" id="WP_021333443.1">
    <property type="nucleotide sequence ID" value="NZ_CP011295.1"/>
</dbReference>
<evidence type="ECO:0000313" key="5">
    <source>
        <dbReference type="EMBL" id="WGV47604.2"/>
    </source>
</evidence>
<dbReference type="Pfam" id="PF20789">
    <property type="entry name" value="4HBT_3C"/>
    <property type="match status" value="1"/>
</dbReference>
<name>A0A0C3A6D6_RHOER</name>
<feature type="domain" description="Acyl-CoA thioesterase-like C-terminal" evidence="2">
    <location>
        <begin position="135"/>
        <end position="270"/>
    </location>
</feature>
<dbReference type="InterPro" id="IPR052389">
    <property type="entry name" value="Sec_Metab_Biosynth-Assoc"/>
</dbReference>
<proteinExistence type="predicted"/>
<evidence type="ECO:0000313" key="6">
    <source>
        <dbReference type="Proteomes" id="UP000325576"/>
    </source>
</evidence>
<dbReference type="Proteomes" id="UP000627573">
    <property type="component" value="Unassembled WGS sequence"/>
</dbReference>
<dbReference type="EMBL" id="CP124545">
    <property type="protein sequence ID" value="WGV47604.2"/>
    <property type="molecule type" value="Genomic_DNA"/>
</dbReference>
<evidence type="ECO:0000259" key="2">
    <source>
        <dbReference type="Pfam" id="PF20789"/>
    </source>
</evidence>
<reference evidence="3 6" key="1">
    <citation type="journal article" date="2017" name="Poromechanics V (2013)">
        <title>Genomic Characterization of the Arsenic-Tolerant Actinobacterium, &lt;i&gt;Rhodococcus erythropolis&lt;/i&gt; S43.</title>
        <authorList>
            <person name="Retamal-Morales G."/>
            <person name="Mehnert M."/>
            <person name="Schwabe R."/>
            <person name="Tischler D."/>
            <person name="Schloemann M."/>
            <person name="Levican G.J."/>
        </authorList>
    </citation>
    <scope>NUCLEOTIDE SEQUENCE [LARGE SCALE GENOMIC DNA]</scope>
    <source>
        <strain evidence="3 6">S43</strain>
    </source>
</reference>
<gene>
    <name evidence="3" type="ORF">BS297_13755</name>
    <name evidence="4" type="ORF">I3517_06185</name>
    <name evidence="5" type="ORF">QIE55_18825</name>
</gene>
<dbReference type="InterPro" id="IPR049449">
    <property type="entry name" value="TesB_ACOT8-like_N"/>
</dbReference>
<dbReference type="Gene3D" id="2.40.160.210">
    <property type="entry name" value="Acyl-CoA thioesterase, double hotdog domain"/>
    <property type="match status" value="1"/>
</dbReference>
<evidence type="ECO:0000259" key="1">
    <source>
        <dbReference type="Pfam" id="PF13622"/>
    </source>
</evidence>